<reference evidence="1" key="2">
    <citation type="submission" date="2020-07" db="EMBL/GenBank/DDBJ databases">
        <authorList>
            <person name="Vera ALvarez R."/>
            <person name="Arias-Moreno D.M."/>
            <person name="Jimenez-Jacinto V."/>
            <person name="Jimenez-Bremont J.F."/>
            <person name="Swaminathan K."/>
            <person name="Moose S.P."/>
            <person name="Guerrero-Gonzalez M.L."/>
            <person name="Marino-Ramirez L."/>
            <person name="Landsman D."/>
            <person name="Rodriguez-Kessler M."/>
            <person name="Delgado-Sanchez P."/>
        </authorList>
    </citation>
    <scope>NUCLEOTIDE SEQUENCE</scope>
    <source>
        <tissue evidence="1">Cladode</tissue>
    </source>
</reference>
<reference evidence="1" key="1">
    <citation type="journal article" date="2013" name="J. Plant Res.">
        <title>Effect of fungi and light on seed germination of three Opuntia species from semiarid lands of central Mexico.</title>
        <authorList>
            <person name="Delgado-Sanchez P."/>
            <person name="Jimenez-Bremont J.F."/>
            <person name="Guerrero-Gonzalez Mde L."/>
            <person name="Flores J."/>
        </authorList>
    </citation>
    <scope>NUCLEOTIDE SEQUENCE</scope>
    <source>
        <tissue evidence="1">Cladode</tissue>
    </source>
</reference>
<name>A0A7C9AC93_OPUST</name>
<accession>A0A7C9AC93</accession>
<dbReference type="EMBL" id="GISG01223420">
    <property type="protein sequence ID" value="MBA4664334.1"/>
    <property type="molecule type" value="Transcribed_RNA"/>
</dbReference>
<protein>
    <submittedName>
        <fullName evidence="1">Uncharacterized protein</fullName>
    </submittedName>
</protein>
<evidence type="ECO:0000313" key="1">
    <source>
        <dbReference type="EMBL" id="MBA4664334.1"/>
    </source>
</evidence>
<dbReference type="AlphaFoldDB" id="A0A7C9AC93"/>
<sequence>MESNVASFTVSVEYFTYGHEQTHTSIVTLTLQTVHQMINGIKLNKIMNRVGPDDKLIGRIQFHSSPEIGDAKRDSVAIVNITWVTQKADPGISFVLYCCCYLLHHQCKFLPLLMVDLRPRIQVRWIQSVQISNWRCPPPY</sequence>
<dbReference type="EMBL" id="GISG01223419">
    <property type="protein sequence ID" value="MBA4664333.1"/>
    <property type="molecule type" value="Transcribed_RNA"/>
</dbReference>
<organism evidence="1">
    <name type="scientific">Opuntia streptacantha</name>
    <name type="common">Prickly pear cactus</name>
    <name type="synonym">Opuntia cardona</name>
    <dbReference type="NCBI Taxonomy" id="393608"/>
    <lineage>
        <taxon>Eukaryota</taxon>
        <taxon>Viridiplantae</taxon>
        <taxon>Streptophyta</taxon>
        <taxon>Embryophyta</taxon>
        <taxon>Tracheophyta</taxon>
        <taxon>Spermatophyta</taxon>
        <taxon>Magnoliopsida</taxon>
        <taxon>eudicotyledons</taxon>
        <taxon>Gunneridae</taxon>
        <taxon>Pentapetalae</taxon>
        <taxon>Caryophyllales</taxon>
        <taxon>Cactineae</taxon>
        <taxon>Cactaceae</taxon>
        <taxon>Opuntioideae</taxon>
        <taxon>Opuntia</taxon>
    </lineage>
</organism>
<proteinExistence type="predicted"/>